<evidence type="ECO:0000313" key="4">
    <source>
        <dbReference type="EMBL" id="APZ33271.1"/>
    </source>
</evidence>
<reference evidence="4 5" key="1">
    <citation type="submission" date="2016-12" db="EMBL/GenBank/DDBJ databases">
        <title>Complete genome sequence of Microbacterium aurum KACC 15219.</title>
        <authorList>
            <person name="Jung Y."/>
            <person name="Shin J.-H."/>
            <person name="Lee Y.-J."/>
            <person name="Yi H."/>
            <person name="Bahn Y.-S."/>
            <person name="Kim J.F."/>
            <person name="Lee D.-W."/>
        </authorList>
    </citation>
    <scope>NUCLEOTIDE SEQUENCE [LARGE SCALE GENOMIC DNA]</scope>
    <source>
        <strain evidence="4 5">KACC 15219</strain>
    </source>
</reference>
<dbReference type="EMBL" id="CP018762">
    <property type="protein sequence ID" value="APZ33271.1"/>
    <property type="molecule type" value="Genomic_DNA"/>
</dbReference>
<gene>
    <name evidence="4" type="ORF">BOH66_02420</name>
</gene>
<dbReference type="InterPro" id="IPR011089">
    <property type="entry name" value="GmrSD_C"/>
</dbReference>
<dbReference type="OrthoDB" id="9798761at2"/>
<feature type="domain" description="GmrSD restriction endonucleases C-terminal" evidence="2">
    <location>
        <begin position="437"/>
        <end position="585"/>
    </location>
</feature>
<dbReference type="STRING" id="36805.BOH66_02420"/>
<dbReference type="Pfam" id="PF03235">
    <property type="entry name" value="GmrSD_N"/>
    <property type="match status" value="1"/>
</dbReference>
<accession>A0A1P8U579</accession>
<evidence type="ECO:0000259" key="1">
    <source>
        <dbReference type="Pfam" id="PF03235"/>
    </source>
</evidence>
<feature type="domain" description="RAMA" evidence="3">
    <location>
        <begin position="606"/>
        <end position="699"/>
    </location>
</feature>
<organism evidence="4 5">
    <name type="scientific">Microbacterium aurum</name>
    <dbReference type="NCBI Taxonomy" id="36805"/>
    <lineage>
        <taxon>Bacteria</taxon>
        <taxon>Bacillati</taxon>
        <taxon>Actinomycetota</taxon>
        <taxon>Actinomycetes</taxon>
        <taxon>Micrococcales</taxon>
        <taxon>Microbacteriaceae</taxon>
        <taxon>Microbacterium</taxon>
    </lineage>
</organism>
<dbReference type="Pfam" id="PF18755">
    <property type="entry name" value="RAMA"/>
    <property type="match status" value="1"/>
</dbReference>
<keyword evidence="5" id="KW-1185">Reference proteome</keyword>
<evidence type="ECO:0000313" key="5">
    <source>
        <dbReference type="Proteomes" id="UP000187185"/>
    </source>
</evidence>
<dbReference type="Proteomes" id="UP000187185">
    <property type="component" value="Chromosome"/>
</dbReference>
<sequence length="713" mass="79799">MKTDVVKPKDIFYNPTRLTVPLFQRPYVWSLDEQWAPLWEDIVRLIDVIEDHNPDATHFLGAIVIQQVPTRLGALPTWNVIDGQQRMTTLQLLLDALHAQLERRGMTDLAEQVLPLVENPKSFRKAEEDRFKLWPTNRDRVSFAAVMAATPPISYGSIPESRLRDAHRFFSEAIAEWLGGNDADQRAALLVGAVTERLEIASIRLEAHEDAQAIFETLNARGTPLSAADLIKNFIFQQVDAAEAEKAYLAYWADFETPWWETEVTSGRIKNPRASLFLWQWLVARTLTDFPIREVFTQFKHYVNTVEKDVAALLPRIKTAADRYRAIIEGSENPNGPLDRTQLFSYRVGTLDSEISRPLLIWLDEPEQAEVSHADRHRILDLLESWFVRRALVKAPSQGSNRFIVDMLRELSRRPRQELASAVEGILVANHTAAGYWPGDGELRAALTDRNVYWNYRRSRLRMVLEALEDAKRGYPGVNPLAMGPIVRGKATVEHLMPQKWRAHWPADLDEEQARERDRRVQQLGNLTIVTQALNSKVSNGAWEQKRAHFLASDDVLITKDALALAGGSTWDEDTIAERTDQLITQIAALWPAPAGHVGLDVPPPPPITRASVDVAQLVDAGWLEVGTELDPRLRAVPGAVATVAQDGRLFVDGVAYDTPSAAAAVVYTAKGGVNGWWFWGISGTDKRLNDVRADYLASLGADAADAGVEADA</sequence>
<dbReference type="PANTHER" id="PTHR35149">
    <property type="entry name" value="SLL5132 PROTEIN"/>
    <property type="match status" value="1"/>
</dbReference>
<evidence type="ECO:0000259" key="2">
    <source>
        <dbReference type="Pfam" id="PF07510"/>
    </source>
</evidence>
<protein>
    <recommendedName>
        <fullName evidence="6">DUF262 domain-containing protein</fullName>
    </recommendedName>
</protein>
<dbReference type="RefSeq" id="WP_076688961.1">
    <property type="nucleotide sequence ID" value="NZ_CAUSXO010000003.1"/>
</dbReference>
<evidence type="ECO:0008006" key="6">
    <source>
        <dbReference type="Google" id="ProtNLM"/>
    </source>
</evidence>
<name>A0A1P8U579_9MICO</name>
<dbReference type="PANTHER" id="PTHR35149:SF1">
    <property type="entry name" value="DUF5655 DOMAIN-CONTAINING PROTEIN"/>
    <property type="match status" value="1"/>
</dbReference>
<dbReference type="AlphaFoldDB" id="A0A1P8U579"/>
<dbReference type="KEGG" id="maur:BOH66_02420"/>
<evidence type="ECO:0000259" key="3">
    <source>
        <dbReference type="Pfam" id="PF18755"/>
    </source>
</evidence>
<dbReference type="InterPro" id="IPR040843">
    <property type="entry name" value="RAMA"/>
</dbReference>
<dbReference type="Pfam" id="PF07510">
    <property type="entry name" value="GmrSD_C"/>
    <property type="match status" value="1"/>
</dbReference>
<feature type="domain" description="GmrSD restriction endonucleases N-terminal" evidence="1">
    <location>
        <begin position="9"/>
        <end position="236"/>
    </location>
</feature>
<proteinExistence type="predicted"/>
<dbReference type="InterPro" id="IPR004919">
    <property type="entry name" value="GmrSD_N"/>
</dbReference>